<dbReference type="GO" id="GO:0003676">
    <property type="term" value="F:nucleic acid binding"/>
    <property type="evidence" value="ECO:0007669"/>
    <property type="project" value="InterPro"/>
</dbReference>
<dbReference type="PANTHER" id="PTHR30231:SF41">
    <property type="entry name" value="DNA POLYMERASE III SUBUNIT EPSILON"/>
    <property type="match status" value="1"/>
</dbReference>
<evidence type="ECO:0000313" key="2">
    <source>
        <dbReference type="EMBL" id="KGF92011.1"/>
    </source>
</evidence>
<dbReference type="SUPFAM" id="SSF53098">
    <property type="entry name" value="Ribonuclease H-like"/>
    <property type="match status" value="1"/>
</dbReference>
<dbReference type="GO" id="GO:0045004">
    <property type="term" value="P:DNA replication proofreading"/>
    <property type="evidence" value="ECO:0007669"/>
    <property type="project" value="TreeGrafter"/>
</dbReference>
<evidence type="ECO:0000313" key="3">
    <source>
        <dbReference type="Proteomes" id="UP000030491"/>
    </source>
</evidence>
<name>A0A0A1ZTX9_PROMR</name>
<dbReference type="EMBL" id="JNAJ01000011">
    <property type="protein sequence ID" value="KGF92011.1"/>
    <property type="molecule type" value="Genomic_DNA"/>
</dbReference>
<dbReference type="CDD" id="cd06127">
    <property type="entry name" value="DEDDh"/>
    <property type="match status" value="1"/>
</dbReference>
<dbReference type="Pfam" id="PF00929">
    <property type="entry name" value="RNase_T"/>
    <property type="match status" value="1"/>
</dbReference>
<dbReference type="PANTHER" id="PTHR30231">
    <property type="entry name" value="DNA POLYMERASE III SUBUNIT EPSILON"/>
    <property type="match status" value="1"/>
</dbReference>
<dbReference type="InterPro" id="IPR013520">
    <property type="entry name" value="Ribonucl_H"/>
</dbReference>
<dbReference type="InterPro" id="IPR012337">
    <property type="entry name" value="RNaseH-like_sf"/>
</dbReference>
<feature type="domain" description="Exonuclease" evidence="1">
    <location>
        <begin position="37"/>
        <end position="201"/>
    </location>
</feature>
<dbReference type="GO" id="GO:0008408">
    <property type="term" value="F:3'-5' exonuclease activity"/>
    <property type="evidence" value="ECO:0007669"/>
    <property type="project" value="TreeGrafter"/>
</dbReference>
<dbReference type="RefSeq" id="WP_032513647.1">
    <property type="nucleotide sequence ID" value="NZ_JNAJ01000011.1"/>
</dbReference>
<dbReference type="Gene3D" id="3.30.420.10">
    <property type="entry name" value="Ribonuclease H-like superfamily/Ribonuclease H"/>
    <property type="match status" value="1"/>
</dbReference>
<evidence type="ECO:0000259" key="1">
    <source>
        <dbReference type="SMART" id="SM00479"/>
    </source>
</evidence>
<proteinExistence type="predicted"/>
<dbReference type="GO" id="GO:0005829">
    <property type="term" value="C:cytosol"/>
    <property type="evidence" value="ECO:0007669"/>
    <property type="project" value="TreeGrafter"/>
</dbReference>
<dbReference type="InterPro" id="IPR036397">
    <property type="entry name" value="RNaseH_sf"/>
</dbReference>
<gene>
    <name evidence="2" type="ORF">EU93_0825</name>
</gene>
<comment type="caution">
    <text evidence="2">The sequence shown here is derived from an EMBL/GenBank/DDBJ whole genome shotgun (WGS) entry which is preliminary data.</text>
</comment>
<organism evidence="2 3">
    <name type="scientific">Prochlorococcus marinus str. MIT 9116</name>
    <dbReference type="NCBI Taxonomy" id="167544"/>
    <lineage>
        <taxon>Bacteria</taxon>
        <taxon>Bacillati</taxon>
        <taxon>Cyanobacteriota</taxon>
        <taxon>Cyanophyceae</taxon>
        <taxon>Synechococcales</taxon>
        <taxon>Prochlorococcaceae</taxon>
        <taxon>Prochlorococcus</taxon>
    </lineage>
</organism>
<reference evidence="3" key="1">
    <citation type="journal article" date="2014" name="Sci. Data">
        <title>Genomes of diverse isolates of the marine cyanobacterium Prochlorococcus.</title>
        <authorList>
            <person name="Biller S."/>
            <person name="Berube P."/>
            <person name="Thompson J."/>
            <person name="Kelly L."/>
            <person name="Roggensack S."/>
            <person name="Awad L."/>
            <person name="Roache-Johnson K."/>
            <person name="Ding H."/>
            <person name="Giovannoni S.J."/>
            <person name="Moore L.R."/>
            <person name="Chisholm S.W."/>
        </authorList>
    </citation>
    <scope>NUCLEOTIDE SEQUENCE [LARGE SCALE GENOMIC DNA]</scope>
</reference>
<accession>A0A0A1ZTX9</accession>
<dbReference type="OrthoDB" id="9804290at2"/>
<dbReference type="AlphaFoldDB" id="A0A0A1ZTX9"/>
<protein>
    <submittedName>
        <fullName evidence="2">Putative DNA polymerasee III</fullName>
    </submittedName>
</protein>
<dbReference type="Proteomes" id="UP000030491">
    <property type="component" value="Unassembled WGS sequence"/>
</dbReference>
<sequence length="259" mass="29841">MELSNKKELNQLDFLPDQIKSNPSEKNVNNQIKKIEKILILDTETTGLDENKDEVIEIGCILFDVSFKCVLSQVSFLFPVKNNDAEHVNGISAEVTNIPQPWVDGLNFFLKLVDCSDFIVAHNVEFDKKWFGKGRLPKLNKKWICSLEDINWSFKKSLKTRPSVTHLALSFSIPVWNLHRALSDCFYLSEVFKKCDNLEELLLKAIEPRFLYKALVSYDDRLLAKNAGFRWNSPVQGAWSKKLTIDEAKSLDFRVEILN</sequence>
<dbReference type="SMART" id="SM00479">
    <property type="entry name" value="EXOIII"/>
    <property type="match status" value="1"/>
</dbReference>